<keyword evidence="3" id="KW-1185">Reference proteome</keyword>
<reference evidence="2 3" key="1">
    <citation type="submission" date="2019-11" db="EMBL/GenBank/DDBJ databases">
        <title>Bacillus lacus genome.</title>
        <authorList>
            <person name="Allen C.J."/>
            <person name="Newman J.D."/>
        </authorList>
    </citation>
    <scope>NUCLEOTIDE SEQUENCE [LARGE SCALE GENOMIC DNA]</scope>
    <source>
        <strain evidence="2 3">KCTC 33946</strain>
    </source>
</reference>
<accession>A0A7X2J0P9</accession>
<protein>
    <recommendedName>
        <fullName evidence="1">YkoP-like domain-containing protein</fullName>
    </recommendedName>
</protein>
<name>A0A7X2J0P9_9BACI</name>
<gene>
    <name evidence="2" type="ORF">GJU40_14175</name>
</gene>
<dbReference type="Pfam" id="PF22790">
    <property type="entry name" value="YkoP"/>
    <property type="match status" value="1"/>
</dbReference>
<evidence type="ECO:0000313" key="3">
    <source>
        <dbReference type="Proteomes" id="UP000448867"/>
    </source>
</evidence>
<proteinExistence type="predicted"/>
<feature type="domain" description="YkoP-like" evidence="1">
    <location>
        <begin position="6"/>
        <end position="185"/>
    </location>
</feature>
<evidence type="ECO:0000259" key="1">
    <source>
        <dbReference type="Pfam" id="PF22790"/>
    </source>
</evidence>
<sequence>MVFRYCIISLWNFIDPVYYFFSSLICLSGGDGEGSVFRVRLTRYKGVPVTLSDGTSIKRGDMLLKIHLHNVRLLTQSLHLQSDIRRGRTIYKSVRNSMPQLSKFLLEHEKAEEIKGIIGITMIKKGYEQLGFECQKPRSFLYKVFKKTTQFPIYFLSSPGADLSGIYKQVPVYLLMSKEKLISLYPRQQAQ</sequence>
<dbReference type="RefSeq" id="WP_154308757.1">
    <property type="nucleotide sequence ID" value="NZ_WKKI01000031.1"/>
</dbReference>
<organism evidence="2 3">
    <name type="scientific">Metabacillus lacus</name>
    <dbReference type="NCBI Taxonomy" id="1983721"/>
    <lineage>
        <taxon>Bacteria</taxon>
        <taxon>Bacillati</taxon>
        <taxon>Bacillota</taxon>
        <taxon>Bacilli</taxon>
        <taxon>Bacillales</taxon>
        <taxon>Bacillaceae</taxon>
        <taxon>Metabacillus</taxon>
    </lineage>
</organism>
<dbReference type="InterPro" id="IPR054467">
    <property type="entry name" value="YkoP-like_dom"/>
</dbReference>
<comment type="caution">
    <text evidence="2">The sequence shown here is derived from an EMBL/GenBank/DDBJ whole genome shotgun (WGS) entry which is preliminary data.</text>
</comment>
<dbReference type="Proteomes" id="UP000448867">
    <property type="component" value="Unassembled WGS sequence"/>
</dbReference>
<dbReference type="AlphaFoldDB" id="A0A7X2J0P9"/>
<dbReference type="OrthoDB" id="1951946at2"/>
<dbReference type="EMBL" id="WKKI01000031">
    <property type="protein sequence ID" value="MRX73291.1"/>
    <property type="molecule type" value="Genomic_DNA"/>
</dbReference>
<evidence type="ECO:0000313" key="2">
    <source>
        <dbReference type="EMBL" id="MRX73291.1"/>
    </source>
</evidence>